<gene>
    <name evidence="2" type="ORF">SAMN05421833_1124</name>
</gene>
<dbReference type="RefSeq" id="WP_076436027.1">
    <property type="nucleotide sequence ID" value="NZ_FTNI01000012.1"/>
</dbReference>
<dbReference type="GO" id="GO:0003700">
    <property type="term" value="F:DNA-binding transcription factor activity"/>
    <property type="evidence" value="ECO:0007669"/>
    <property type="project" value="InterPro"/>
</dbReference>
<dbReference type="SUPFAM" id="SSF46785">
    <property type="entry name" value="Winged helix' DNA-binding domain"/>
    <property type="match status" value="1"/>
</dbReference>
<dbReference type="EMBL" id="FTNI01000012">
    <property type="protein sequence ID" value="SIR63264.1"/>
    <property type="molecule type" value="Genomic_DNA"/>
</dbReference>
<dbReference type="InterPro" id="IPR000835">
    <property type="entry name" value="HTH_MarR-typ"/>
</dbReference>
<dbReference type="InterPro" id="IPR036388">
    <property type="entry name" value="WH-like_DNA-bd_sf"/>
</dbReference>
<dbReference type="STRING" id="58117.SAMN05421833_1124"/>
<proteinExistence type="predicted"/>
<keyword evidence="3" id="KW-1185">Reference proteome</keyword>
<dbReference type="InterPro" id="IPR039422">
    <property type="entry name" value="MarR/SlyA-like"/>
</dbReference>
<feature type="domain" description="HTH marR-type" evidence="1">
    <location>
        <begin position="1"/>
        <end position="129"/>
    </location>
</feature>
<accession>A0A1N7CIK3</accession>
<reference evidence="3" key="1">
    <citation type="submission" date="2017-01" db="EMBL/GenBank/DDBJ databases">
        <authorList>
            <person name="Varghese N."/>
            <person name="Submissions S."/>
        </authorList>
    </citation>
    <scope>NUCLEOTIDE SEQUENCE [LARGE SCALE GENOMIC DNA]</scope>
    <source>
        <strain evidence="3">ATCC 12950</strain>
    </source>
</reference>
<name>A0A1N7CIK3_9ACTN</name>
<sequence>MPPGLAECHPGSLLLQRDAGLTFFEYTVLALLSEQPDRTLPMSELAQAASASLSRLSHVAARLEKKGLLRRVRRPEAGRRTNATLTNAGYAKVVKTAPGHVVAVRNLFIDALTPAELAALESIGSKATSQVGRANRFPCEDT</sequence>
<evidence type="ECO:0000313" key="2">
    <source>
        <dbReference type="EMBL" id="SIR63264.1"/>
    </source>
</evidence>
<dbReference type="PANTHER" id="PTHR33164">
    <property type="entry name" value="TRANSCRIPTIONAL REGULATOR, MARR FAMILY"/>
    <property type="match status" value="1"/>
</dbReference>
<evidence type="ECO:0000313" key="3">
    <source>
        <dbReference type="Proteomes" id="UP000186096"/>
    </source>
</evidence>
<protein>
    <submittedName>
        <fullName evidence="2">DNA-binding transcriptional regulator, MarR family</fullName>
    </submittedName>
</protein>
<dbReference type="Gene3D" id="1.10.10.10">
    <property type="entry name" value="Winged helix-like DNA-binding domain superfamily/Winged helix DNA-binding domain"/>
    <property type="match status" value="1"/>
</dbReference>
<dbReference type="GO" id="GO:0006950">
    <property type="term" value="P:response to stress"/>
    <property type="evidence" value="ECO:0007669"/>
    <property type="project" value="TreeGrafter"/>
</dbReference>
<organism evidence="2 3">
    <name type="scientific">Microbispora rosea</name>
    <dbReference type="NCBI Taxonomy" id="58117"/>
    <lineage>
        <taxon>Bacteria</taxon>
        <taxon>Bacillati</taxon>
        <taxon>Actinomycetota</taxon>
        <taxon>Actinomycetes</taxon>
        <taxon>Streptosporangiales</taxon>
        <taxon>Streptosporangiaceae</taxon>
        <taxon>Microbispora</taxon>
    </lineage>
</organism>
<dbReference type="Proteomes" id="UP000186096">
    <property type="component" value="Unassembled WGS sequence"/>
</dbReference>
<dbReference type="Pfam" id="PF12802">
    <property type="entry name" value="MarR_2"/>
    <property type="match status" value="1"/>
</dbReference>
<dbReference type="GO" id="GO:0003677">
    <property type="term" value="F:DNA binding"/>
    <property type="evidence" value="ECO:0007669"/>
    <property type="project" value="UniProtKB-KW"/>
</dbReference>
<evidence type="ECO:0000259" key="1">
    <source>
        <dbReference type="PROSITE" id="PS50995"/>
    </source>
</evidence>
<dbReference type="InterPro" id="IPR036390">
    <property type="entry name" value="WH_DNA-bd_sf"/>
</dbReference>
<dbReference type="SMART" id="SM00347">
    <property type="entry name" value="HTH_MARR"/>
    <property type="match status" value="1"/>
</dbReference>
<dbReference type="OrthoDB" id="8635520at2"/>
<dbReference type="PANTHER" id="PTHR33164:SF99">
    <property type="entry name" value="MARR FAMILY REGULATORY PROTEIN"/>
    <property type="match status" value="1"/>
</dbReference>
<dbReference type="PROSITE" id="PS50995">
    <property type="entry name" value="HTH_MARR_2"/>
    <property type="match status" value="1"/>
</dbReference>
<dbReference type="AlphaFoldDB" id="A0A1N7CIK3"/>
<keyword evidence="2" id="KW-0238">DNA-binding</keyword>